<evidence type="ECO:0000313" key="3">
    <source>
        <dbReference type="EMBL" id="PFL55334.1"/>
    </source>
</evidence>
<accession>A0A2B0WRR2</accession>
<comment type="caution">
    <text evidence="3">The sequence shown here is derived from an EMBL/GenBank/DDBJ whole genome shotgun (WGS) entry which is preliminary data.</text>
</comment>
<proteinExistence type="predicted"/>
<feature type="non-terminal residue" evidence="3">
    <location>
        <position position="1"/>
    </location>
</feature>
<keyword evidence="1" id="KW-0677">Repeat</keyword>
<protein>
    <submittedName>
        <fullName evidence="3">Cell surface protein</fullName>
    </submittedName>
</protein>
<sequence>FLEFFGSFNGMSGQFFSPQGIDVDSQGNIIITDGLLQRIQFFKKAN</sequence>
<dbReference type="EMBL" id="NUXH01000139">
    <property type="protein sequence ID" value="PFL55334.1"/>
    <property type="molecule type" value="Genomic_DNA"/>
</dbReference>
<dbReference type="Gene3D" id="2.120.10.30">
    <property type="entry name" value="TolB, C-terminal domain"/>
    <property type="match status" value="1"/>
</dbReference>
<dbReference type="InterPro" id="IPR011042">
    <property type="entry name" value="6-blade_b-propeller_TolB-like"/>
</dbReference>
<evidence type="ECO:0000256" key="2">
    <source>
        <dbReference type="PROSITE-ProRule" id="PRU00504"/>
    </source>
</evidence>
<organism evidence="3 4">
    <name type="scientific">Bacillus anthracis</name>
    <name type="common">anthrax bacterium</name>
    <dbReference type="NCBI Taxonomy" id="1392"/>
    <lineage>
        <taxon>Bacteria</taxon>
        <taxon>Bacillati</taxon>
        <taxon>Bacillota</taxon>
        <taxon>Bacilli</taxon>
        <taxon>Bacillales</taxon>
        <taxon>Bacillaceae</taxon>
        <taxon>Bacillus</taxon>
        <taxon>Bacillus cereus group</taxon>
    </lineage>
</organism>
<name>A0A2B0WRR2_BACAN</name>
<dbReference type="AlphaFoldDB" id="A0A2B0WRR2"/>
<dbReference type="PROSITE" id="PS51125">
    <property type="entry name" value="NHL"/>
    <property type="match status" value="1"/>
</dbReference>
<gene>
    <name evidence="3" type="ORF">COJ30_26260</name>
</gene>
<reference evidence="3 4" key="1">
    <citation type="submission" date="2017-09" db="EMBL/GenBank/DDBJ databases">
        <title>Large-scale bioinformatics analysis of Bacillus genomes uncovers conserved roles of natural products in bacterial physiology.</title>
        <authorList>
            <consortium name="Agbiome Team Llc"/>
            <person name="Bleich R.M."/>
            <person name="Grubbs K.J."/>
            <person name="Santa Maria K.C."/>
            <person name="Allen S.E."/>
            <person name="Farag S."/>
            <person name="Shank E.A."/>
            <person name="Bowers A."/>
        </authorList>
    </citation>
    <scope>NUCLEOTIDE SEQUENCE [LARGE SCALE GENOMIC DNA]</scope>
    <source>
        <strain evidence="3 4">AFS081271</strain>
    </source>
</reference>
<evidence type="ECO:0000256" key="1">
    <source>
        <dbReference type="ARBA" id="ARBA00022737"/>
    </source>
</evidence>
<dbReference type="Proteomes" id="UP000222851">
    <property type="component" value="Unassembled WGS sequence"/>
</dbReference>
<dbReference type="InterPro" id="IPR001258">
    <property type="entry name" value="NHL_repeat"/>
</dbReference>
<feature type="repeat" description="NHL" evidence="2">
    <location>
        <begin position="2"/>
        <end position="45"/>
    </location>
</feature>
<evidence type="ECO:0000313" key="4">
    <source>
        <dbReference type="Proteomes" id="UP000222851"/>
    </source>
</evidence>